<organism evidence="6 7">
    <name type="scientific">Metapseudomonas otitidis</name>
    <dbReference type="NCBI Taxonomy" id="319939"/>
    <lineage>
        <taxon>Bacteria</taxon>
        <taxon>Pseudomonadati</taxon>
        <taxon>Pseudomonadota</taxon>
        <taxon>Gammaproteobacteria</taxon>
        <taxon>Pseudomonadales</taxon>
        <taxon>Pseudomonadaceae</taxon>
        <taxon>Metapseudomonas</taxon>
    </lineage>
</organism>
<evidence type="ECO:0000313" key="6">
    <source>
        <dbReference type="EMBL" id="MWK57009.1"/>
    </source>
</evidence>
<dbReference type="GO" id="GO:0005576">
    <property type="term" value="C:extracellular region"/>
    <property type="evidence" value="ECO:0007669"/>
    <property type="project" value="UniProtKB-SubCell"/>
</dbReference>
<dbReference type="InterPro" id="IPR018511">
    <property type="entry name" value="Hemolysin-typ_Ca-bd_CS"/>
</dbReference>
<dbReference type="Gene3D" id="2.150.10.10">
    <property type="entry name" value="Serralysin-like metalloprotease, C-terminal"/>
    <property type="match status" value="1"/>
</dbReference>
<dbReference type="InterPro" id="IPR011049">
    <property type="entry name" value="Serralysin-like_metalloprot_C"/>
</dbReference>
<protein>
    <submittedName>
        <fullName evidence="6">RTX toxin</fullName>
    </submittedName>
</protein>
<comment type="subcellular location">
    <subcellularLocation>
        <location evidence="1">Secreted</location>
    </subcellularLocation>
</comment>
<dbReference type="RefSeq" id="WP_202119669.1">
    <property type="nucleotide sequence ID" value="NZ_WTFN01000029.1"/>
</dbReference>
<feature type="non-terminal residue" evidence="6">
    <location>
        <position position="1"/>
    </location>
</feature>
<evidence type="ECO:0000259" key="5">
    <source>
        <dbReference type="Pfam" id="PF06594"/>
    </source>
</evidence>
<evidence type="ECO:0000256" key="4">
    <source>
        <dbReference type="SAM" id="MobiDB-lite"/>
    </source>
</evidence>
<keyword evidence="3" id="KW-0106">Calcium</keyword>
<dbReference type="Pfam" id="PF00353">
    <property type="entry name" value="HemolysinCabind"/>
    <property type="match status" value="2"/>
</dbReference>
<evidence type="ECO:0000256" key="1">
    <source>
        <dbReference type="ARBA" id="ARBA00004613"/>
    </source>
</evidence>
<feature type="region of interest" description="Disordered" evidence="4">
    <location>
        <begin position="1"/>
        <end position="32"/>
    </location>
</feature>
<dbReference type="GO" id="GO:0005509">
    <property type="term" value="F:calcium ion binding"/>
    <property type="evidence" value="ECO:0007669"/>
    <property type="project" value="InterPro"/>
</dbReference>
<dbReference type="AlphaFoldDB" id="A0A7X3H7X7"/>
<dbReference type="PROSITE" id="PS00330">
    <property type="entry name" value="HEMOLYSIN_CALCIUM"/>
    <property type="match status" value="3"/>
</dbReference>
<dbReference type="SUPFAM" id="SSF51120">
    <property type="entry name" value="beta-Roll"/>
    <property type="match status" value="1"/>
</dbReference>
<feature type="compositionally biased region" description="Low complexity" evidence="4">
    <location>
        <begin position="12"/>
        <end position="25"/>
    </location>
</feature>
<dbReference type="Proteomes" id="UP000461288">
    <property type="component" value="Unassembled WGS sequence"/>
</dbReference>
<dbReference type="EMBL" id="WTFN01000029">
    <property type="protein sequence ID" value="MWK57009.1"/>
    <property type="molecule type" value="Genomic_DNA"/>
</dbReference>
<dbReference type="PANTHER" id="PTHR38340">
    <property type="entry name" value="S-LAYER PROTEIN"/>
    <property type="match status" value="1"/>
</dbReference>
<comment type="caution">
    <text evidence="6">The sequence shown here is derived from an EMBL/GenBank/DDBJ whole genome shotgun (WGS) entry which is preliminary data.</text>
</comment>
<dbReference type="Pfam" id="PF06594">
    <property type="entry name" value="HCBP_related"/>
    <property type="match status" value="1"/>
</dbReference>
<reference evidence="6 7" key="1">
    <citation type="submission" date="2019-12" db="EMBL/GenBank/DDBJ databases">
        <title>Draft genome sequence of Pseudomonas otitidis recovered from a chicken carcass.</title>
        <authorList>
            <person name="Vieira T.R."/>
            <person name="Oliviera E.F.C."/>
            <person name="Silva N.M.V."/>
            <person name="Sambrano G.E."/>
            <person name="Cibulski S.P."/>
            <person name="Cardoso M.R.I."/>
        </authorList>
    </citation>
    <scope>NUCLEOTIDE SEQUENCE [LARGE SCALE GENOMIC DNA]</scope>
    <source>
        <strain evidence="6 7">25_K</strain>
    </source>
</reference>
<accession>A0A7X3H7X7</accession>
<evidence type="ECO:0000313" key="7">
    <source>
        <dbReference type="Proteomes" id="UP000461288"/>
    </source>
</evidence>
<keyword evidence="2" id="KW-0964">Secreted</keyword>
<feature type="domain" description="Haemolysin-type calcium binding-related" evidence="5">
    <location>
        <begin position="81"/>
        <end position="117"/>
    </location>
</feature>
<dbReference type="InterPro" id="IPR010566">
    <property type="entry name" value="Haemolys_ca-bd"/>
</dbReference>
<dbReference type="PRINTS" id="PR00313">
    <property type="entry name" value="CABNDNGRPT"/>
</dbReference>
<dbReference type="InterPro" id="IPR001343">
    <property type="entry name" value="Hemolysn_Ca-bd"/>
</dbReference>
<gene>
    <name evidence="6" type="ORF">GO594_13575</name>
</gene>
<evidence type="ECO:0000256" key="2">
    <source>
        <dbReference type="ARBA" id="ARBA00022525"/>
    </source>
</evidence>
<sequence length="159" mass="16589">SGNDLLSGGEGNDLLYGGNGNDTLDGGAGDDTLEGGEGNDIYRFGKGDGQDILYDNGGNDVLSLGEGIDASDVWFKRTGNNLELSVLGSDDKVTISNWYASASNHVETIKTADGKTLLDSQVQNLVNAMAAFAPPTAGNSNLTPEQRAQLEVVIAANWH</sequence>
<proteinExistence type="predicted"/>
<name>A0A7X3H7X7_9GAMM</name>
<dbReference type="PANTHER" id="PTHR38340:SF1">
    <property type="entry name" value="S-LAYER PROTEIN"/>
    <property type="match status" value="1"/>
</dbReference>
<dbReference type="InterPro" id="IPR050557">
    <property type="entry name" value="RTX_toxin/Mannuronan_C5-epim"/>
</dbReference>
<evidence type="ECO:0000256" key="3">
    <source>
        <dbReference type="ARBA" id="ARBA00022837"/>
    </source>
</evidence>